<evidence type="ECO:0000313" key="1">
    <source>
        <dbReference type="EMBL" id="MCC9630428.1"/>
    </source>
</evidence>
<gene>
    <name evidence="1" type="ORF">LOC68_18695</name>
</gene>
<keyword evidence="2" id="KW-1185">Reference proteome</keyword>
<organism evidence="1 2">
    <name type="scientific">Blastopirellula sediminis</name>
    <dbReference type="NCBI Taxonomy" id="2894196"/>
    <lineage>
        <taxon>Bacteria</taxon>
        <taxon>Pseudomonadati</taxon>
        <taxon>Planctomycetota</taxon>
        <taxon>Planctomycetia</taxon>
        <taxon>Pirellulales</taxon>
        <taxon>Pirellulaceae</taxon>
        <taxon>Blastopirellula</taxon>
    </lineage>
</organism>
<protein>
    <submittedName>
        <fullName evidence="1">Uncharacterized protein</fullName>
    </submittedName>
</protein>
<reference evidence="1" key="1">
    <citation type="submission" date="2021-11" db="EMBL/GenBank/DDBJ databases">
        <title>Genome sequence.</title>
        <authorList>
            <person name="Sun Q."/>
        </authorList>
    </citation>
    <scope>NUCLEOTIDE SEQUENCE</scope>
    <source>
        <strain evidence="1">JC732</strain>
    </source>
</reference>
<comment type="caution">
    <text evidence="1">The sequence shown here is derived from an EMBL/GenBank/DDBJ whole genome shotgun (WGS) entry which is preliminary data.</text>
</comment>
<dbReference type="AlphaFoldDB" id="A0A9X1MNJ1"/>
<name>A0A9X1MNJ1_9BACT</name>
<evidence type="ECO:0000313" key="2">
    <source>
        <dbReference type="Proteomes" id="UP001139103"/>
    </source>
</evidence>
<proteinExistence type="predicted"/>
<dbReference type="Proteomes" id="UP001139103">
    <property type="component" value="Unassembled WGS sequence"/>
</dbReference>
<accession>A0A9X1MNJ1</accession>
<dbReference type="RefSeq" id="WP_230221560.1">
    <property type="nucleotide sequence ID" value="NZ_JAJKFT010000010.1"/>
</dbReference>
<dbReference type="EMBL" id="JAJKFT010000010">
    <property type="protein sequence ID" value="MCC9630428.1"/>
    <property type="molecule type" value="Genomic_DNA"/>
</dbReference>
<sequence>MSVYHLQLRIDRHLFGEYLEPQRMKLNDVVIPSGAFRVFDSTREPKTGDRVFLKLTKSESGDWRYKTAGVPSDMERKRIDRVCNLLSRIDVRGAAQEMLVGCRDVDPVFAVWCMNAISPIDVNQTPAEEWFYGRLRAQASPVTYRSILLEVLTDDASPAIRFVSASRALFPAKKMPEADQAIFHYAHCRRLRNYFDRELAPFERKFFFHELEHIRATYGKMPESDRRELLLILREFADHQSPERQQAAFDLASGLHSEHDDALNADILRLFSEHCPHPATHPDAEATYWFSLDRYMTEELKCRKRSCDVALDLFEKRLPTADPPKLRWFLQILSSYAKRCQREQADWDHLAERLRTLAAVEVTPEQRKMIEEFLRSLKIEPTGGAKT</sequence>